<evidence type="ECO:0000313" key="2">
    <source>
        <dbReference type="Proteomes" id="UP000018888"/>
    </source>
</evidence>
<reference evidence="1 2" key="2">
    <citation type="journal article" date="2018" name="New Phytol.">
        <title>High intraspecific genome diversity in the model arbuscular mycorrhizal symbiont Rhizophagus irregularis.</title>
        <authorList>
            <person name="Chen E.C.H."/>
            <person name="Morin E."/>
            <person name="Beaudet D."/>
            <person name="Noel J."/>
            <person name="Yildirir G."/>
            <person name="Ndikumana S."/>
            <person name="Charron P."/>
            <person name="St-Onge C."/>
            <person name="Giorgi J."/>
            <person name="Kruger M."/>
            <person name="Marton T."/>
            <person name="Ropars J."/>
            <person name="Grigoriev I.V."/>
            <person name="Hainaut M."/>
            <person name="Henrissat B."/>
            <person name="Roux C."/>
            <person name="Martin F."/>
            <person name="Corradi N."/>
        </authorList>
    </citation>
    <scope>NUCLEOTIDE SEQUENCE [LARGE SCALE GENOMIC DNA]</scope>
    <source>
        <strain evidence="1 2">DAOM 197198</strain>
    </source>
</reference>
<keyword evidence="2" id="KW-1185">Reference proteome</keyword>
<organism evidence="1 2">
    <name type="scientific">Rhizophagus irregularis (strain DAOM 181602 / DAOM 197198 / MUCL 43194)</name>
    <name type="common">Arbuscular mycorrhizal fungus</name>
    <name type="synonym">Glomus intraradices</name>
    <dbReference type="NCBI Taxonomy" id="747089"/>
    <lineage>
        <taxon>Eukaryota</taxon>
        <taxon>Fungi</taxon>
        <taxon>Fungi incertae sedis</taxon>
        <taxon>Mucoromycota</taxon>
        <taxon>Glomeromycotina</taxon>
        <taxon>Glomeromycetes</taxon>
        <taxon>Glomerales</taxon>
        <taxon>Glomeraceae</taxon>
        <taxon>Rhizophagus</taxon>
    </lineage>
</organism>
<comment type="caution">
    <text evidence="1">The sequence shown here is derived from an EMBL/GenBank/DDBJ whole genome shotgun (WGS) entry which is preliminary data.</text>
</comment>
<sequence length="51" mass="6298">FTRFVNKLLFTKMLFFNIFINSQTSINFIKFFTPHFPKNHRFIQNFIPKII</sequence>
<dbReference type="AlphaFoldDB" id="A0A2P4Q3T8"/>
<name>A0A2P4Q3T8_RHIID</name>
<dbReference type="Proteomes" id="UP000018888">
    <property type="component" value="Unassembled WGS sequence"/>
</dbReference>
<evidence type="ECO:0000313" key="1">
    <source>
        <dbReference type="EMBL" id="POG72313.1"/>
    </source>
</evidence>
<dbReference type="EMBL" id="AUPC02000097">
    <property type="protein sequence ID" value="POG72313.1"/>
    <property type="molecule type" value="Genomic_DNA"/>
</dbReference>
<protein>
    <submittedName>
        <fullName evidence="1">Uncharacterized protein</fullName>
    </submittedName>
</protein>
<accession>A0A2P4Q3T8</accession>
<proteinExistence type="predicted"/>
<gene>
    <name evidence="1" type="ORF">GLOIN_2v1597509</name>
</gene>
<reference evidence="1 2" key="1">
    <citation type="journal article" date="2013" name="Proc. Natl. Acad. Sci. U.S.A.">
        <title>Genome of an arbuscular mycorrhizal fungus provides insight into the oldest plant symbiosis.</title>
        <authorList>
            <person name="Tisserant E."/>
            <person name="Malbreil M."/>
            <person name="Kuo A."/>
            <person name="Kohler A."/>
            <person name="Symeonidi A."/>
            <person name="Balestrini R."/>
            <person name="Charron P."/>
            <person name="Duensing N."/>
            <person name="Frei Dit Frey N."/>
            <person name="Gianinazzi-Pearson V."/>
            <person name="Gilbert L.B."/>
            <person name="Handa Y."/>
            <person name="Herr J.R."/>
            <person name="Hijri M."/>
            <person name="Koul R."/>
            <person name="Kawaguchi M."/>
            <person name="Krajinski F."/>
            <person name="Lammers P.J."/>
            <person name="Masclaux F.G."/>
            <person name="Murat C."/>
            <person name="Morin E."/>
            <person name="Ndikumana S."/>
            <person name="Pagni M."/>
            <person name="Petitpierre D."/>
            <person name="Requena N."/>
            <person name="Rosikiewicz P."/>
            <person name="Riley R."/>
            <person name="Saito K."/>
            <person name="San Clemente H."/>
            <person name="Shapiro H."/>
            <person name="van Tuinen D."/>
            <person name="Becard G."/>
            <person name="Bonfante P."/>
            <person name="Paszkowski U."/>
            <person name="Shachar-Hill Y.Y."/>
            <person name="Tuskan G.A."/>
            <person name="Young P.W."/>
            <person name="Sanders I.R."/>
            <person name="Henrissat B."/>
            <person name="Rensing S.A."/>
            <person name="Grigoriev I.V."/>
            <person name="Corradi N."/>
            <person name="Roux C."/>
            <person name="Martin F."/>
        </authorList>
    </citation>
    <scope>NUCLEOTIDE SEQUENCE [LARGE SCALE GENOMIC DNA]</scope>
    <source>
        <strain evidence="1 2">DAOM 197198</strain>
    </source>
</reference>
<feature type="non-terminal residue" evidence="1">
    <location>
        <position position="1"/>
    </location>
</feature>